<dbReference type="GO" id="GO:0006508">
    <property type="term" value="P:proteolysis"/>
    <property type="evidence" value="ECO:0007669"/>
    <property type="project" value="UniProtKB-KW"/>
</dbReference>
<feature type="binding site" evidence="9">
    <location>
        <position position="161"/>
    </location>
    <ligand>
        <name>Zn(2+)</name>
        <dbReference type="ChEBI" id="CHEBI:29105"/>
        <note>catalytic</note>
    </ligand>
</feature>
<keyword evidence="7 9" id="KW-0482">Metalloprotease</keyword>
<evidence type="ECO:0000256" key="2">
    <source>
        <dbReference type="ARBA" id="ARBA00022670"/>
    </source>
</evidence>
<evidence type="ECO:0000313" key="11">
    <source>
        <dbReference type="EMBL" id="ADV42847.1"/>
    </source>
</evidence>
<dbReference type="Gene3D" id="3.30.1380.10">
    <property type="match status" value="1"/>
</dbReference>
<evidence type="ECO:0000256" key="10">
    <source>
        <dbReference type="PIRNR" id="PIRNR026671"/>
    </source>
</evidence>
<comment type="cofactor">
    <cofactor evidence="9">
        <name>Zn(2+)</name>
        <dbReference type="ChEBI" id="CHEBI:29105"/>
    </cofactor>
    <text evidence="9">Binds 1 zinc ion per subunit.</text>
</comment>
<dbReference type="Pfam" id="PF01427">
    <property type="entry name" value="Peptidase_M15"/>
    <property type="match status" value="1"/>
</dbReference>
<evidence type="ECO:0000313" key="12">
    <source>
        <dbReference type="Proteomes" id="UP000008630"/>
    </source>
</evidence>
<dbReference type="PANTHER" id="PTHR43126:SF2">
    <property type="entry name" value="D-ALANYL-D-ALANINE DIPEPTIDASE"/>
    <property type="match status" value="1"/>
</dbReference>
<dbReference type="HAMAP" id="MF_01924">
    <property type="entry name" value="A_A_dipeptidase"/>
    <property type="match status" value="1"/>
</dbReference>
<comment type="function">
    <text evidence="9 10">Catalyzes hydrolysis of the D-alanyl-D-alanine dipeptide.</text>
</comment>
<keyword evidence="5 9" id="KW-0862">Zinc</keyword>
<organism evidence="11 12">
    <name type="scientific">Bacteroides helcogenes (strain ATCC 35417 / DSM 20613 / JCM 6297 / CCUG 15421 / P 36-108)</name>
    <dbReference type="NCBI Taxonomy" id="693979"/>
    <lineage>
        <taxon>Bacteria</taxon>
        <taxon>Pseudomonadati</taxon>
        <taxon>Bacteroidota</taxon>
        <taxon>Bacteroidia</taxon>
        <taxon>Bacteroidales</taxon>
        <taxon>Bacteroidaceae</taxon>
        <taxon>Bacteroides</taxon>
    </lineage>
</organism>
<name>E6SPF8_BACT6</name>
<reference evidence="11 12" key="2">
    <citation type="journal article" date="2011" name="Stand. Genomic Sci.">
        <title>Complete genome sequence of Bacteroides helcogenes type strain (P 36-108).</title>
        <authorList>
            <person name="Pati A."/>
            <person name="Gronow S."/>
            <person name="Zeytun A."/>
            <person name="Lapidus A."/>
            <person name="Nolan M."/>
            <person name="Hammon N."/>
            <person name="Deshpande S."/>
            <person name="Cheng J.F."/>
            <person name="Tapia R."/>
            <person name="Han C."/>
            <person name="Goodwin L."/>
            <person name="Pitluck S."/>
            <person name="Liolios K."/>
            <person name="Pagani I."/>
            <person name="Ivanova N."/>
            <person name="Mavromatis K."/>
            <person name="Chen A."/>
            <person name="Palaniappan K."/>
            <person name="Land M."/>
            <person name="Hauser L."/>
            <person name="Chang Y.J."/>
            <person name="Jeffries C.D."/>
            <person name="Detter J.C."/>
            <person name="Brambilla E."/>
            <person name="Rohde M."/>
            <person name="Goker M."/>
            <person name="Woyke T."/>
            <person name="Bristow J."/>
            <person name="Eisen J.A."/>
            <person name="Markowitz V."/>
            <person name="Hugenholtz P."/>
            <person name="Kyrpides N.C."/>
            <person name="Klenk H.P."/>
            <person name="Lucas S."/>
        </authorList>
    </citation>
    <scope>NUCLEOTIDE SEQUENCE [LARGE SCALE GENOMIC DNA]</scope>
    <source>
        <strain evidence="12">ATCC 35417 / DSM 20613 / JCM 6297 / CCUG 15421 / P 36-108</strain>
    </source>
</reference>
<dbReference type="OrthoDB" id="9801430at2"/>
<keyword evidence="3 9" id="KW-0479">Metal-binding</keyword>
<feature type="binding site" evidence="9">
    <location>
        <position position="154"/>
    </location>
    <ligand>
        <name>Zn(2+)</name>
        <dbReference type="ChEBI" id="CHEBI:29105"/>
        <note>catalytic</note>
    </ligand>
</feature>
<accession>E6SPF8</accession>
<dbReference type="EMBL" id="CP002352">
    <property type="protein sequence ID" value="ADV42847.1"/>
    <property type="molecule type" value="Genomic_DNA"/>
</dbReference>
<evidence type="ECO:0000256" key="4">
    <source>
        <dbReference type="ARBA" id="ARBA00022801"/>
    </source>
</evidence>
<comment type="catalytic activity">
    <reaction evidence="1 9 10">
        <text>D-alanyl-D-alanine + H2O = 2 D-alanine</text>
        <dbReference type="Rhea" id="RHEA:20661"/>
        <dbReference type="ChEBI" id="CHEBI:15377"/>
        <dbReference type="ChEBI" id="CHEBI:57416"/>
        <dbReference type="ChEBI" id="CHEBI:57822"/>
        <dbReference type="EC" id="3.4.13.22"/>
    </reaction>
</comment>
<feature type="site" description="Transition state stabilizer" evidence="9">
    <location>
        <position position="123"/>
    </location>
</feature>
<evidence type="ECO:0000256" key="5">
    <source>
        <dbReference type="ARBA" id="ARBA00022833"/>
    </source>
</evidence>
<dbReference type="GO" id="GO:0071555">
    <property type="term" value="P:cell wall organization"/>
    <property type="evidence" value="ECO:0007669"/>
    <property type="project" value="UniProtKB-KW"/>
</dbReference>
<dbReference type="GO" id="GO:0008270">
    <property type="term" value="F:zinc ion binding"/>
    <property type="evidence" value="ECO:0007669"/>
    <property type="project" value="UniProtKB-UniRule"/>
</dbReference>
<evidence type="ECO:0000256" key="3">
    <source>
        <dbReference type="ARBA" id="ARBA00022723"/>
    </source>
</evidence>
<feature type="active site" description="Proton donor/acceptor" evidence="9">
    <location>
        <position position="225"/>
    </location>
</feature>
<keyword evidence="6 9" id="KW-0224">Dipeptidase</keyword>
<dbReference type="PROSITE" id="PS51257">
    <property type="entry name" value="PROKAR_LIPOPROTEIN"/>
    <property type="match status" value="1"/>
</dbReference>
<proteinExistence type="inferred from homology"/>
<dbReference type="GO" id="GO:0008237">
    <property type="term" value="F:metallopeptidase activity"/>
    <property type="evidence" value="ECO:0007669"/>
    <property type="project" value="UniProtKB-KW"/>
</dbReference>
<comment type="similarity">
    <text evidence="9 10">Belongs to the peptidase M15D family.</text>
</comment>
<protein>
    <recommendedName>
        <fullName evidence="9 10">D-alanyl-D-alanine dipeptidase</fullName>
        <shortName evidence="9 10">D-Ala-D-Ala dipeptidase</shortName>
        <ecNumber evidence="9 10">3.4.13.22</ecNumber>
    </recommendedName>
</protein>
<reference key="1">
    <citation type="submission" date="2010-11" db="EMBL/GenBank/DDBJ databases">
        <title>The complete genome of Bacteroides helcogenes P 36-108.</title>
        <authorList>
            <consortium name="US DOE Joint Genome Institute (JGI-PGF)"/>
            <person name="Lucas S."/>
            <person name="Copeland A."/>
            <person name="Lapidus A."/>
            <person name="Bruce D."/>
            <person name="Goodwin L."/>
            <person name="Pitluck S."/>
            <person name="Kyrpides N."/>
            <person name="Mavromatis K."/>
            <person name="Ivanova N."/>
            <person name="Zeytun A."/>
            <person name="Brettin T."/>
            <person name="Detter J.C."/>
            <person name="Tapia R."/>
            <person name="Han C."/>
            <person name="Land M."/>
            <person name="Hauser L."/>
            <person name="Markowitz V."/>
            <person name="Cheng J.-F."/>
            <person name="Hugenholtz P."/>
            <person name="Woyke T."/>
            <person name="Wu D."/>
            <person name="Gronow S."/>
            <person name="Wellnitz S."/>
            <person name="Brambilla E."/>
            <person name="Klenk H.-P."/>
            <person name="Eisen J.A."/>
        </authorList>
    </citation>
    <scope>NUCLEOTIDE SEQUENCE</scope>
    <source>
        <strain>P 36-108</strain>
    </source>
</reference>
<sequence length="245" mass="27774">MKYILFYLYMLCILCSCGNGQKEPSRHIGAPEDSICSAQPVPAKSHTACYLDSLGFVNIAEADTSIAIELMYARADNFTGEVLYKDLHEAYLHPDAMKSLSEAQRLLKELHPDYSLIVYDAARPMHIQQKMWNVVKGTSRQIYVSNPARGGGLHNYGLAVDISILDEQGTPLSMGTPVDYLGREAHITQEEQLVKNGKLTAQERNNRLLLRQVMKKAGFRPLPSEWWHFNRYSRQAAKEKYQIIP</sequence>
<dbReference type="PIRSF" id="PIRSF026671">
    <property type="entry name" value="AA_dipeptidase"/>
    <property type="match status" value="1"/>
</dbReference>
<evidence type="ECO:0000256" key="7">
    <source>
        <dbReference type="ARBA" id="ARBA00023049"/>
    </source>
</evidence>
<dbReference type="CDD" id="cd14840">
    <property type="entry name" value="D-Ala-D-Ala_dipeptidase_Aad"/>
    <property type="match status" value="1"/>
</dbReference>
<dbReference type="KEGG" id="bhl:Bache_0830"/>
<keyword evidence="8 10" id="KW-0961">Cell wall biogenesis/degradation</keyword>
<keyword evidence="2 9" id="KW-0645">Protease</keyword>
<evidence type="ECO:0000256" key="9">
    <source>
        <dbReference type="HAMAP-Rule" id="MF_01924"/>
    </source>
</evidence>
<dbReference type="GO" id="GO:0160237">
    <property type="term" value="F:D-Ala-D-Ala dipeptidase activity"/>
    <property type="evidence" value="ECO:0007669"/>
    <property type="project" value="UniProtKB-EC"/>
</dbReference>
<dbReference type="EC" id="3.4.13.22" evidence="9 10"/>
<dbReference type="InterPro" id="IPR000755">
    <property type="entry name" value="A_A_dipeptidase"/>
</dbReference>
<dbReference type="SUPFAM" id="SSF55166">
    <property type="entry name" value="Hedgehog/DD-peptidase"/>
    <property type="match status" value="1"/>
</dbReference>
<evidence type="ECO:0000256" key="6">
    <source>
        <dbReference type="ARBA" id="ARBA00022997"/>
    </source>
</evidence>
<evidence type="ECO:0000256" key="1">
    <source>
        <dbReference type="ARBA" id="ARBA00001362"/>
    </source>
</evidence>
<keyword evidence="4 9" id="KW-0378">Hydrolase</keyword>
<keyword evidence="12" id="KW-1185">Reference proteome</keyword>
<dbReference type="InterPro" id="IPR009045">
    <property type="entry name" value="Zn_M74/Hedgehog-like"/>
</dbReference>
<gene>
    <name evidence="11" type="ordered locus">Bache_0830</name>
</gene>
<feature type="binding site" evidence="9">
    <location>
        <position position="228"/>
    </location>
    <ligand>
        <name>Zn(2+)</name>
        <dbReference type="ChEBI" id="CHEBI:29105"/>
        <note>catalytic</note>
    </ligand>
</feature>
<dbReference type="eggNOG" id="COG2173">
    <property type="taxonomic scope" value="Bacteria"/>
</dbReference>
<dbReference type="RefSeq" id="WP_013546461.1">
    <property type="nucleotide sequence ID" value="NC_014933.1"/>
</dbReference>
<evidence type="ECO:0000256" key="8">
    <source>
        <dbReference type="ARBA" id="ARBA00023316"/>
    </source>
</evidence>
<dbReference type="HOGENOM" id="CLU_060744_1_0_10"/>
<dbReference type="Proteomes" id="UP000008630">
    <property type="component" value="Chromosome"/>
</dbReference>
<dbReference type="AlphaFoldDB" id="E6SPF8"/>
<dbReference type="PATRIC" id="fig|693979.3.peg.886"/>
<dbReference type="PANTHER" id="PTHR43126">
    <property type="entry name" value="D-ALANYL-D-ALANINE DIPEPTIDASE"/>
    <property type="match status" value="1"/>
</dbReference>